<evidence type="ECO:0000313" key="2">
    <source>
        <dbReference type="EMBL" id="GAM12601.1"/>
    </source>
</evidence>
<comment type="caution">
    <text evidence="2">The sequence shown here is derived from an EMBL/GenBank/DDBJ whole genome shotgun (WGS) entry which is preliminary data.</text>
</comment>
<dbReference type="STRING" id="1321606.SAMD00020551_0736"/>
<dbReference type="Proteomes" id="UP000031014">
    <property type="component" value="Unassembled WGS sequence"/>
</dbReference>
<organism evidence="2 3">
    <name type="scientific">Mesobacillus selenatarsenatis (strain DSM 18680 / JCM 14380 / FERM P-15431 / SF-1)</name>
    <dbReference type="NCBI Taxonomy" id="1321606"/>
    <lineage>
        <taxon>Bacteria</taxon>
        <taxon>Bacillati</taxon>
        <taxon>Bacillota</taxon>
        <taxon>Bacilli</taxon>
        <taxon>Bacillales</taxon>
        <taxon>Bacillaceae</taxon>
        <taxon>Mesobacillus</taxon>
    </lineage>
</organism>
<sequence>MGTEMEMVTATEIIMGTTMVMGMTTNLPSRSKKRKRLDQPR</sequence>
<dbReference type="AlphaFoldDB" id="A0A0A8X369"/>
<dbReference type="EMBL" id="BASE01000016">
    <property type="protein sequence ID" value="GAM12601.1"/>
    <property type="molecule type" value="Genomic_DNA"/>
</dbReference>
<gene>
    <name evidence="2" type="ORF">SAMD00020551_0736</name>
</gene>
<evidence type="ECO:0000256" key="1">
    <source>
        <dbReference type="SAM" id="MobiDB-lite"/>
    </source>
</evidence>
<reference evidence="2 3" key="1">
    <citation type="submission" date="2013-06" db="EMBL/GenBank/DDBJ databases">
        <title>Whole genome shotgun sequence of Bacillus selenatarsenatis SF-1.</title>
        <authorList>
            <person name="Kuroda M."/>
            <person name="Sei K."/>
            <person name="Yamashita M."/>
            <person name="Ike M."/>
        </authorList>
    </citation>
    <scope>NUCLEOTIDE SEQUENCE [LARGE SCALE GENOMIC DNA]</scope>
    <source>
        <strain evidence="2 3">SF-1</strain>
    </source>
</reference>
<feature type="region of interest" description="Disordered" evidence="1">
    <location>
        <begin position="22"/>
        <end position="41"/>
    </location>
</feature>
<proteinExistence type="predicted"/>
<evidence type="ECO:0000313" key="3">
    <source>
        <dbReference type="Proteomes" id="UP000031014"/>
    </source>
</evidence>
<keyword evidence="3" id="KW-1185">Reference proteome</keyword>
<protein>
    <submittedName>
        <fullName evidence="2">Uncharacterized protein</fullName>
    </submittedName>
</protein>
<accession>A0A0A8X369</accession>
<name>A0A0A8X369_MESS1</name>
<feature type="compositionally biased region" description="Basic residues" evidence="1">
    <location>
        <begin position="30"/>
        <end position="41"/>
    </location>
</feature>